<organism evidence="1 2">
    <name type="scientific">Pseudomonas plecoglossicida</name>
    <dbReference type="NCBI Taxonomy" id="70775"/>
    <lineage>
        <taxon>Bacteria</taxon>
        <taxon>Pseudomonadati</taxon>
        <taxon>Pseudomonadota</taxon>
        <taxon>Gammaproteobacteria</taxon>
        <taxon>Pseudomonadales</taxon>
        <taxon>Pseudomonadaceae</taxon>
        <taxon>Pseudomonas</taxon>
    </lineage>
</organism>
<gene>
    <name evidence="1" type="ORF">DVB73_06850</name>
</gene>
<dbReference type="EMBL" id="CP031146">
    <property type="protein sequence ID" value="AXM95538.1"/>
    <property type="molecule type" value="Genomic_DNA"/>
</dbReference>
<dbReference type="AlphaFoldDB" id="A0AAD0QV27"/>
<dbReference type="Proteomes" id="UP000256503">
    <property type="component" value="Chromosome"/>
</dbReference>
<evidence type="ECO:0000313" key="1">
    <source>
        <dbReference type="EMBL" id="AXM95538.1"/>
    </source>
</evidence>
<accession>A0AAD0QV27</accession>
<dbReference type="Gene3D" id="3.30.2440.10">
    <property type="entry name" value="Secreted effector protein SifA"/>
    <property type="match status" value="1"/>
</dbReference>
<name>A0AAD0QV27_PSEDL</name>
<reference evidence="1 2" key="1">
    <citation type="submission" date="2018-07" db="EMBL/GenBank/DDBJ databases">
        <title>Complete genome sequence of a Pseudomonas plecoglossicida strain pathogenic to the marine fish, Larimichthys crocea.</title>
        <authorList>
            <person name="Tao Z."/>
        </authorList>
    </citation>
    <scope>NUCLEOTIDE SEQUENCE [LARGE SCALE GENOMIC DNA]</scope>
    <source>
        <strain evidence="1 2">XSDHY-P</strain>
    </source>
</reference>
<evidence type="ECO:0000313" key="2">
    <source>
        <dbReference type="Proteomes" id="UP000256503"/>
    </source>
</evidence>
<proteinExistence type="predicted"/>
<sequence>MIFDDVRFSAVDIERSKNATSLEQATEMTCWESIKDWFGGGVQRRALTELYTFFHGVSDEKEQAFDFLKGNCEKKYAGNFEEKIDIATQSRRLIINVGEGRVFSQAVPLWEEESAAFLVKHYGDFYAAALDDQQGFVASYKDVAVLKAFSDGLHAALQQAFDRNYNESSGEVHSSPLGQWVGKKFEAVIRDNPEVASYLIENRNHPAVKEWRLQHPSPAAVTLSPEAQSAFTKELLEPVAGDLEPSGISIQAANDWNRTELNIAGQVYNRDPAAAADALHALTGNRELSALISRYANQGALAPVIRAMQGGSLHLRLPDGGDVRHVPSGNSFYSIAKEKDGSIRLDFNYDADCIKHAWLDRGEKEGPEMVLTEGENSRFNARFALRFSADNLVSVAAPLTYESEFALAKEGVSSANEFV</sequence>
<protein>
    <submittedName>
        <fullName evidence="1">Uncharacterized protein</fullName>
    </submittedName>
</protein>